<gene>
    <name evidence="8" type="ORF">CTOB1V02_LOCUS4271</name>
</gene>
<dbReference type="EMBL" id="OB660808">
    <property type="protein sequence ID" value="CAD7226351.1"/>
    <property type="molecule type" value="Genomic_DNA"/>
</dbReference>
<accession>A0A7R8ZLV3</accession>
<feature type="domain" description="ATP-dependent DNA ligase family profile" evidence="6">
    <location>
        <begin position="171"/>
        <end position="216"/>
    </location>
</feature>
<dbReference type="PANTHER" id="PTHR45997">
    <property type="entry name" value="DNA LIGASE 4"/>
    <property type="match status" value="1"/>
</dbReference>
<keyword evidence="5" id="KW-0539">Nucleus</keyword>
<dbReference type="Pfam" id="PF04675">
    <property type="entry name" value="DNA_ligase_A_N"/>
    <property type="match status" value="1"/>
</dbReference>
<evidence type="ECO:0000256" key="1">
    <source>
        <dbReference type="ARBA" id="ARBA00007572"/>
    </source>
</evidence>
<evidence type="ECO:0000259" key="6">
    <source>
        <dbReference type="Pfam" id="PF01068"/>
    </source>
</evidence>
<organism evidence="8">
    <name type="scientific">Cyprideis torosa</name>
    <dbReference type="NCBI Taxonomy" id="163714"/>
    <lineage>
        <taxon>Eukaryota</taxon>
        <taxon>Metazoa</taxon>
        <taxon>Ecdysozoa</taxon>
        <taxon>Arthropoda</taxon>
        <taxon>Crustacea</taxon>
        <taxon>Oligostraca</taxon>
        <taxon>Ostracoda</taxon>
        <taxon>Podocopa</taxon>
        <taxon>Podocopida</taxon>
        <taxon>Cytherocopina</taxon>
        <taxon>Cytheroidea</taxon>
        <taxon>Cytherideidae</taxon>
        <taxon>Cyprideis</taxon>
    </lineage>
</organism>
<evidence type="ECO:0000256" key="5">
    <source>
        <dbReference type="ARBA" id="ARBA00023242"/>
    </source>
</evidence>
<proteinExistence type="inferred from homology"/>
<dbReference type="InterPro" id="IPR012310">
    <property type="entry name" value="DNA_ligase_ATP-dep_cent"/>
</dbReference>
<evidence type="ECO:0000256" key="2">
    <source>
        <dbReference type="ARBA" id="ARBA00022598"/>
    </source>
</evidence>
<dbReference type="GO" id="GO:0006297">
    <property type="term" value="P:nucleotide-excision repair, DNA gap filling"/>
    <property type="evidence" value="ECO:0007669"/>
    <property type="project" value="TreeGrafter"/>
</dbReference>
<dbReference type="PANTHER" id="PTHR45997:SF1">
    <property type="entry name" value="DNA LIGASE 4"/>
    <property type="match status" value="1"/>
</dbReference>
<dbReference type="GO" id="GO:0003677">
    <property type="term" value="F:DNA binding"/>
    <property type="evidence" value="ECO:0007669"/>
    <property type="project" value="InterPro"/>
</dbReference>
<dbReference type="OrthoDB" id="151490at2759"/>
<dbReference type="Gene3D" id="1.10.3260.10">
    <property type="entry name" value="DNA ligase, ATP-dependent, N-terminal domain"/>
    <property type="match status" value="1"/>
</dbReference>
<keyword evidence="2" id="KW-0436">Ligase</keyword>
<comment type="similarity">
    <text evidence="1">Belongs to the ATP-dependent DNA ligase family.</text>
</comment>
<dbReference type="GO" id="GO:0006310">
    <property type="term" value="P:DNA recombination"/>
    <property type="evidence" value="ECO:0007669"/>
    <property type="project" value="InterPro"/>
</dbReference>
<feature type="domain" description="DNA ligase ATP-dependent N-terminal" evidence="7">
    <location>
        <begin position="20"/>
        <end position="131"/>
    </location>
</feature>
<dbReference type="InterPro" id="IPR029710">
    <property type="entry name" value="LIG4"/>
</dbReference>
<keyword evidence="4" id="KW-0067">ATP-binding</keyword>
<dbReference type="Gene3D" id="3.30.470.30">
    <property type="entry name" value="DNA ligase/mRNA capping enzyme"/>
    <property type="match status" value="1"/>
</dbReference>
<dbReference type="GO" id="GO:0005524">
    <property type="term" value="F:ATP binding"/>
    <property type="evidence" value="ECO:0007669"/>
    <property type="project" value="UniProtKB-KW"/>
</dbReference>
<dbReference type="GO" id="GO:0032807">
    <property type="term" value="C:DNA ligase IV complex"/>
    <property type="evidence" value="ECO:0007669"/>
    <property type="project" value="TreeGrafter"/>
</dbReference>
<protein>
    <submittedName>
        <fullName evidence="8">Uncharacterized protein</fullName>
    </submittedName>
</protein>
<sequence>MLCVTRWNTPFSRRPTSRKSDEGDFGEVAYSVLYNRCLNDGNFTIAQVNEKLDAIAINNTTQKPGVNTIDRVFTRSSHIILGEPVLKQLVEKDLVSMLHGMSAREQKLLIRVILKQVRFGLGTTGTLHAFHPDAKDLYDVCNSLRKVCATLHDPTVRLHEIGIQLFTAFRPMLAERGAMDKLEKQLDCTKFYQETKHDGERFQLHKNGEEYMYFSR</sequence>
<dbReference type="InterPro" id="IPR036599">
    <property type="entry name" value="DNA_ligase_N_sf"/>
</dbReference>
<evidence type="ECO:0000313" key="8">
    <source>
        <dbReference type="EMBL" id="CAD7226351.1"/>
    </source>
</evidence>
<keyword evidence="3" id="KW-0547">Nucleotide-binding</keyword>
<dbReference type="Pfam" id="PF01068">
    <property type="entry name" value="DNA_ligase_A_M"/>
    <property type="match status" value="1"/>
</dbReference>
<evidence type="ECO:0000256" key="4">
    <source>
        <dbReference type="ARBA" id="ARBA00022840"/>
    </source>
</evidence>
<name>A0A7R8ZLV3_9CRUS</name>
<evidence type="ECO:0000256" key="3">
    <source>
        <dbReference type="ARBA" id="ARBA00022741"/>
    </source>
</evidence>
<dbReference type="InterPro" id="IPR012308">
    <property type="entry name" value="DNA_ligase_ATP-dep_N"/>
</dbReference>
<dbReference type="SUPFAM" id="SSF56091">
    <property type="entry name" value="DNA ligase/mRNA capping enzyme, catalytic domain"/>
    <property type="match status" value="1"/>
</dbReference>
<reference evidence="8" key="1">
    <citation type="submission" date="2020-11" db="EMBL/GenBank/DDBJ databases">
        <authorList>
            <person name="Tran Van P."/>
        </authorList>
    </citation>
    <scope>NUCLEOTIDE SEQUENCE</scope>
</reference>
<dbReference type="GO" id="GO:0003910">
    <property type="term" value="F:DNA ligase (ATP) activity"/>
    <property type="evidence" value="ECO:0007669"/>
    <property type="project" value="InterPro"/>
</dbReference>
<dbReference type="AlphaFoldDB" id="A0A7R8ZLV3"/>
<dbReference type="GO" id="GO:0006303">
    <property type="term" value="P:double-strand break repair via nonhomologous end joining"/>
    <property type="evidence" value="ECO:0007669"/>
    <property type="project" value="TreeGrafter"/>
</dbReference>
<evidence type="ECO:0000259" key="7">
    <source>
        <dbReference type="Pfam" id="PF04675"/>
    </source>
</evidence>
<dbReference type="GO" id="GO:0005958">
    <property type="term" value="C:DNA-dependent protein kinase-DNA ligase 4 complex"/>
    <property type="evidence" value="ECO:0007669"/>
    <property type="project" value="TreeGrafter"/>
</dbReference>